<organism evidence="1 2">
    <name type="scientific">Rhodococcus qingshengii</name>
    <dbReference type="NCBI Taxonomy" id="334542"/>
    <lineage>
        <taxon>Bacteria</taxon>
        <taxon>Bacillati</taxon>
        <taxon>Actinomycetota</taxon>
        <taxon>Actinomycetes</taxon>
        <taxon>Mycobacteriales</taxon>
        <taxon>Nocardiaceae</taxon>
        <taxon>Rhodococcus</taxon>
        <taxon>Rhodococcus erythropolis group</taxon>
    </lineage>
</organism>
<name>A0A2A5J0N5_RHOSG</name>
<reference evidence="1 2" key="1">
    <citation type="submission" date="2017-07" db="EMBL/GenBank/DDBJ databases">
        <title>Draft sequence of Rhodococcus enclensis 23b-28.</title>
        <authorList>
            <person name="Besaury L."/>
            <person name="Sancelme M."/>
            <person name="Amato P."/>
            <person name="Lallement A."/>
            <person name="Delort A.-M."/>
        </authorList>
    </citation>
    <scope>NUCLEOTIDE SEQUENCE [LARGE SCALE GENOMIC DNA]</scope>
    <source>
        <strain evidence="1 2">23b-28</strain>
    </source>
</reference>
<evidence type="ECO:0008006" key="3">
    <source>
        <dbReference type="Google" id="ProtNLM"/>
    </source>
</evidence>
<gene>
    <name evidence="1" type="ORF">CHR55_31515</name>
</gene>
<dbReference type="AlphaFoldDB" id="A0A2A5J0N5"/>
<proteinExistence type="predicted"/>
<sequence length="142" mass="15264">MMAILSDKLTDGAKVGAGAQLVFYVPALRDSVDHDAIITQARRVVEVDEDTGAFTTPNLDPGPYVCGIRWSSAQPFVEYRIEIPSGAGPFPLWPLIDAGLPTPPPGAPGFVRNAGGIDRMEPVELTDYSTHPKVPATLYILF</sequence>
<evidence type="ECO:0000313" key="1">
    <source>
        <dbReference type="EMBL" id="PCK22789.1"/>
    </source>
</evidence>
<dbReference type="Proteomes" id="UP000230886">
    <property type="component" value="Unassembled WGS sequence"/>
</dbReference>
<comment type="caution">
    <text evidence="1">The sequence shown here is derived from an EMBL/GenBank/DDBJ whole genome shotgun (WGS) entry which is preliminary data.</text>
</comment>
<evidence type="ECO:0000313" key="2">
    <source>
        <dbReference type="Proteomes" id="UP000230886"/>
    </source>
</evidence>
<accession>A0A2A5J0N5</accession>
<dbReference type="EMBL" id="NOVD01000062">
    <property type="protein sequence ID" value="PCK22789.1"/>
    <property type="molecule type" value="Genomic_DNA"/>
</dbReference>
<protein>
    <recommendedName>
        <fullName evidence="3">Carboxypeptidase regulatory-like domain-containing protein</fullName>
    </recommendedName>
</protein>